<feature type="domain" description="Non-reducing end beta-L-arabinofuranosidase-like GH127 catalytic" evidence="1">
    <location>
        <begin position="19"/>
        <end position="429"/>
    </location>
</feature>
<dbReference type="GO" id="GO:0016787">
    <property type="term" value="F:hydrolase activity"/>
    <property type="evidence" value="ECO:0007669"/>
    <property type="project" value="UniProtKB-KW"/>
</dbReference>
<keyword evidence="5" id="KW-1185">Reference proteome</keyword>
<sequence length="669" mass="75740">MSYPQITFIHTSFPSSSPSFISRRRGVVYANTLLYQLNVLKETGRYDAFKLKWHDSYSDKPNVWPVPNHLFWDSDVAKWLEGACYFLMTEEGENEEIDGAVKELVQMIRGAQGEDGYLNIHFTVVEPAKRFTNLRDLHELYNAGHLIEAALAHSRHYQNDLLMEPLVKYVDLLYETFGPGPAQKHGYPGHPEIELALLRLYEKTGNPKHLSLAQYFITERGNPTGQYGRHYYDVEAEARGEGEHQVPAYMESKGAYWYHQAHKPIIEQETIEGHSVRAMYLLTAVADLVRVESKTDRDSYRKALQRLWSNMVDKKMYLTGGIGAMGQWEGFGLDYFLPSGSDEGGCYAETCAAIGVMMLAERLLQIDLDGKFADIMELCFYNAVMTGMSAKGTQFTYVNQLASSDKHLSQRAKWFTCACCPPNVTRLLGYIGGYLWSFDTDEQKKSVLVKVHMYSSAQLSISVGKDTVELEQKSNWPWNGKIELTLRGISEVATTIKLRIPGWAEGWEISPSLPSKHVEKGYLTLPADWLKHNPKFELNIPLKPRFVSPHPYTNQDIVALARGPLIYCVEDFDNSWVDDHFKSLLLDPTAAIEEKEGAADEVGEPYIGLTIRNAASFIDVDKSHAPHMSLKSATQEKASGADELHFIPYALRDNRGGKGHMRVGIRRKR</sequence>
<dbReference type="Proteomes" id="UP000235371">
    <property type="component" value="Unassembled WGS sequence"/>
</dbReference>
<reference evidence="4 5" key="1">
    <citation type="submission" date="2016-04" db="EMBL/GenBank/DDBJ databases">
        <title>A degradative enzymes factory behind the ericoid mycorrhizal symbiosis.</title>
        <authorList>
            <consortium name="DOE Joint Genome Institute"/>
            <person name="Martino E."/>
            <person name="Morin E."/>
            <person name="Grelet G."/>
            <person name="Kuo A."/>
            <person name="Kohler A."/>
            <person name="Daghino S."/>
            <person name="Barry K."/>
            <person name="Choi C."/>
            <person name="Cichocki N."/>
            <person name="Clum A."/>
            <person name="Copeland A."/>
            <person name="Hainaut M."/>
            <person name="Haridas S."/>
            <person name="Labutti K."/>
            <person name="Lindquist E."/>
            <person name="Lipzen A."/>
            <person name="Khouja H.-R."/>
            <person name="Murat C."/>
            <person name="Ohm R."/>
            <person name="Olson A."/>
            <person name="Spatafora J."/>
            <person name="Veneault-Fourrey C."/>
            <person name="Henrissat B."/>
            <person name="Grigoriev I."/>
            <person name="Martin F."/>
            <person name="Perotto S."/>
        </authorList>
    </citation>
    <scope>NUCLEOTIDE SEQUENCE [LARGE SCALE GENOMIC DNA]</scope>
    <source>
        <strain evidence="4 5">E</strain>
    </source>
</reference>
<dbReference type="InterPro" id="IPR049174">
    <property type="entry name" value="Beta-AFase-like"/>
</dbReference>
<evidence type="ECO:0000259" key="2">
    <source>
        <dbReference type="Pfam" id="PF20736"/>
    </source>
</evidence>
<feature type="domain" description="Non-reducing end beta-L-arabinofuranosidase-like GH127 C-terminal" evidence="3">
    <location>
        <begin position="545"/>
        <end position="663"/>
    </location>
</feature>
<feature type="domain" description="Non-reducing end beta-L-arabinofuranosidase-like GH127 middle" evidence="2">
    <location>
        <begin position="449"/>
        <end position="532"/>
    </location>
</feature>
<dbReference type="InterPro" id="IPR012878">
    <property type="entry name" value="Beta-AFase-like_GH127_cat"/>
</dbReference>
<dbReference type="PANTHER" id="PTHR43465">
    <property type="entry name" value="DUF1680 DOMAIN PROTEIN (AFU_ORTHOLOGUE AFUA_1G08910)"/>
    <property type="match status" value="1"/>
</dbReference>
<dbReference type="InterPro" id="IPR008928">
    <property type="entry name" value="6-hairpin_glycosidase_sf"/>
</dbReference>
<evidence type="ECO:0000259" key="1">
    <source>
        <dbReference type="Pfam" id="PF07944"/>
    </source>
</evidence>
<evidence type="ECO:0000313" key="4">
    <source>
        <dbReference type="EMBL" id="PMD66506.1"/>
    </source>
</evidence>
<keyword evidence="4" id="KW-0378">Hydrolase</keyword>
<dbReference type="AlphaFoldDB" id="A0A2J6TU32"/>
<dbReference type="InterPro" id="IPR049049">
    <property type="entry name" value="Beta-AFase-like_GH127_C"/>
</dbReference>
<dbReference type="RefSeq" id="XP_024743410.1">
    <property type="nucleotide sequence ID" value="XM_024877675.1"/>
</dbReference>
<dbReference type="OrthoDB" id="654211at2759"/>
<dbReference type="STRING" id="1095630.A0A2J6TU32"/>
<dbReference type="InterPro" id="IPR049046">
    <property type="entry name" value="Beta-AFase-like_GH127_middle"/>
</dbReference>
<dbReference type="GO" id="GO:0005975">
    <property type="term" value="P:carbohydrate metabolic process"/>
    <property type="evidence" value="ECO:0007669"/>
    <property type="project" value="InterPro"/>
</dbReference>
<dbReference type="InParanoid" id="A0A2J6TU32"/>
<evidence type="ECO:0000259" key="3">
    <source>
        <dbReference type="Pfam" id="PF20737"/>
    </source>
</evidence>
<dbReference type="Pfam" id="PF07944">
    <property type="entry name" value="Beta-AFase-like_GH127_cat"/>
    <property type="match status" value="1"/>
</dbReference>
<dbReference type="Pfam" id="PF20736">
    <property type="entry name" value="Glyco_hydro127M"/>
    <property type="match status" value="1"/>
</dbReference>
<accession>A0A2J6TU32</accession>
<dbReference type="GeneID" id="36585752"/>
<protein>
    <submittedName>
        <fullName evidence="4">Glycoside hydrolase family 127 protein</fullName>
    </submittedName>
</protein>
<organism evidence="4 5">
    <name type="scientific">Hyaloscypha bicolor E</name>
    <dbReference type="NCBI Taxonomy" id="1095630"/>
    <lineage>
        <taxon>Eukaryota</taxon>
        <taxon>Fungi</taxon>
        <taxon>Dikarya</taxon>
        <taxon>Ascomycota</taxon>
        <taxon>Pezizomycotina</taxon>
        <taxon>Leotiomycetes</taxon>
        <taxon>Helotiales</taxon>
        <taxon>Hyaloscyphaceae</taxon>
        <taxon>Hyaloscypha</taxon>
        <taxon>Hyaloscypha bicolor</taxon>
    </lineage>
</organism>
<dbReference type="PANTHER" id="PTHR43465:SF2">
    <property type="entry name" value="DUF1680 DOMAIN PROTEIN (AFU_ORTHOLOGUE AFUA_1G08910)"/>
    <property type="match status" value="1"/>
</dbReference>
<dbReference type="Pfam" id="PF20737">
    <property type="entry name" value="Glyco_hydro127C"/>
    <property type="match status" value="1"/>
</dbReference>
<evidence type="ECO:0000313" key="5">
    <source>
        <dbReference type="Proteomes" id="UP000235371"/>
    </source>
</evidence>
<dbReference type="EMBL" id="KZ613743">
    <property type="protein sequence ID" value="PMD66506.1"/>
    <property type="molecule type" value="Genomic_DNA"/>
</dbReference>
<gene>
    <name evidence="4" type="ORF">K444DRAFT_579764</name>
</gene>
<proteinExistence type="predicted"/>
<name>A0A2J6TU32_9HELO</name>
<dbReference type="SUPFAM" id="SSF48208">
    <property type="entry name" value="Six-hairpin glycosidases"/>
    <property type="match status" value="1"/>
</dbReference>